<evidence type="ECO:0000313" key="2">
    <source>
        <dbReference type="Proteomes" id="UP001148737"/>
    </source>
</evidence>
<keyword evidence="2" id="KW-1185">Reference proteome</keyword>
<comment type="caution">
    <text evidence="1">The sequence shown here is derived from an EMBL/GenBank/DDBJ whole genome shotgun (WGS) entry which is preliminary data.</text>
</comment>
<organism evidence="1 2">
    <name type="scientific">Lecanicillium saksenae</name>
    <dbReference type="NCBI Taxonomy" id="468837"/>
    <lineage>
        <taxon>Eukaryota</taxon>
        <taxon>Fungi</taxon>
        <taxon>Dikarya</taxon>
        <taxon>Ascomycota</taxon>
        <taxon>Pezizomycotina</taxon>
        <taxon>Sordariomycetes</taxon>
        <taxon>Hypocreomycetidae</taxon>
        <taxon>Hypocreales</taxon>
        <taxon>Cordycipitaceae</taxon>
        <taxon>Lecanicillium</taxon>
    </lineage>
</organism>
<gene>
    <name evidence="1" type="ORF">NLG97_g1717</name>
</gene>
<evidence type="ECO:0000313" key="1">
    <source>
        <dbReference type="EMBL" id="KAJ3497676.1"/>
    </source>
</evidence>
<accession>A0ACC1R3L5</accession>
<dbReference type="Proteomes" id="UP001148737">
    <property type="component" value="Unassembled WGS sequence"/>
</dbReference>
<reference evidence="1" key="1">
    <citation type="submission" date="2022-07" db="EMBL/GenBank/DDBJ databases">
        <title>Genome Sequence of Lecanicillium saksenae.</title>
        <authorList>
            <person name="Buettner E."/>
        </authorList>
    </citation>
    <scope>NUCLEOTIDE SEQUENCE</scope>
    <source>
        <strain evidence="1">VT-O1</strain>
    </source>
</reference>
<proteinExistence type="predicted"/>
<sequence>MQAVFDSRFRDDSDETFFLHHVDESAGSLRVQVLRCGLSQTFFHQYTGQRDQSKIALGNKTSGFLAAVKADERVVLTWAESGHGLGCNGDPLQDSKHILRNSKWASKAIQLAKILDLDLTSPFDRTHTGAAPSGSFQAAHVEVKLATYAVFLMLHMSGIHTSGHSITKKSLRKLRQVQPAPHFEVYVSRKNCNRCGAFLRKLQDLTGVRFDLKSGRRVVPIEYRQQQLLDAAELRLPQHDKGSDQRTIRTLQTYEKDGIIHYVALEDNHAIEITKDGEQPKRVNVPSRISPHHLSDVDKPLPATPVTEAPEWNLFYHQEEIGRENQTVEPALESTVAPAARPTVEPAVVSLAEAFVESVDSVPFPQRSPRPYGIRLC</sequence>
<dbReference type="EMBL" id="JANAKD010000096">
    <property type="protein sequence ID" value="KAJ3497676.1"/>
    <property type="molecule type" value="Genomic_DNA"/>
</dbReference>
<name>A0ACC1R3L5_9HYPO</name>
<protein>
    <submittedName>
        <fullName evidence="1">Uncharacterized protein</fullName>
    </submittedName>
</protein>